<dbReference type="RefSeq" id="XP_001312567.1">
    <property type="nucleotide sequence ID" value="XM_001312566.1"/>
</dbReference>
<dbReference type="EMBL" id="DS113630">
    <property type="protein sequence ID" value="EAX99637.1"/>
    <property type="molecule type" value="Genomic_DNA"/>
</dbReference>
<accession>A2F608</accession>
<dbReference type="KEGG" id="tva:4757447"/>
<dbReference type="VEuPathDB" id="TrichDB:TVAG_091040"/>
<feature type="region of interest" description="Disordered" evidence="1">
    <location>
        <begin position="1"/>
        <end position="27"/>
    </location>
</feature>
<name>A2F608_TRIV3</name>
<keyword evidence="3" id="KW-1185">Reference proteome</keyword>
<dbReference type="InterPro" id="IPR011989">
    <property type="entry name" value="ARM-like"/>
</dbReference>
<dbReference type="SUPFAM" id="SSF48371">
    <property type="entry name" value="ARM repeat"/>
    <property type="match status" value="1"/>
</dbReference>
<protein>
    <submittedName>
        <fullName evidence="2">Uncharacterized protein</fullName>
    </submittedName>
</protein>
<proteinExistence type="predicted"/>
<evidence type="ECO:0000313" key="3">
    <source>
        <dbReference type="Proteomes" id="UP000001542"/>
    </source>
</evidence>
<reference evidence="2" key="1">
    <citation type="submission" date="2006-10" db="EMBL/GenBank/DDBJ databases">
        <authorList>
            <person name="Amadeo P."/>
            <person name="Zhao Q."/>
            <person name="Wortman J."/>
            <person name="Fraser-Liggett C."/>
            <person name="Carlton J."/>
        </authorList>
    </citation>
    <scope>NUCLEOTIDE SEQUENCE</scope>
    <source>
        <strain evidence="2">G3</strain>
    </source>
</reference>
<organism evidence="2 3">
    <name type="scientific">Trichomonas vaginalis (strain ATCC PRA-98 / G3)</name>
    <dbReference type="NCBI Taxonomy" id="412133"/>
    <lineage>
        <taxon>Eukaryota</taxon>
        <taxon>Metamonada</taxon>
        <taxon>Parabasalia</taxon>
        <taxon>Trichomonadida</taxon>
        <taxon>Trichomonadidae</taxon>
        <taxon>Trichomonas</taxon>
    </lineage>
</organism>
<dbReference type="VEuPathDB" id="TrichDB:TVAGG3_0579170"/>
<gene>
    <name evidence="2" type="ORF">TVAG_091040</name>
</gene>
<dbReference type="Proteomes" id="UP000001542">
    <property type="component" value="Unassembled WGS sequence"/>
</dbReference>
<sequence length="468" mass="55124">MIPRKDDDTPDQISIGKKDQDMECQDENDDLHESQVIEMLQNIESQPDNLQVILDFYSKYKYTYGFQEMFPFLQFVIMNADRVPEYRTLFYQIFRLIITDKVADQFIQTPIASELFTAFPNFGTPFIFQFFVIHSEYIANCLIQWNVVQALNQFFDSPPTYESIIVDVLCFIEAMTDYKGTAFDNMLSLYNKLRDFTFANPHLVKYTFKALTNFMYDQNCALNFLLNPSLQEMLEKEDPAMIIPELELLLDYTFDDSDKKYNELISGTDTTCVRSKVVNLKEVLKNHHLFLFDYFYSLLEKYVDNEDIFQSVLESLSNLSNLSNFAEECESLGITKYLIDSLDGKYSFTVKKSMIKFLLVIGATSQNQQFRNLVEMNFLNYLSDYFEEIQYSLFDDLMSFLYHLNYMQEMFEDEELSDLIQQFVDEVVIDKLNEMLLEPEKLYEVGDPNAEEGPYYNIQGFLGRYDCE</sequence>
<reference evidence="2" key="2">
    <citation type="journal article" date="2007" name="Science">
        <title>Draft genome sequence of the sexually transmitted pathogen Trichomonas vaginalis.</title>
        <authorList>
            <person name="Carlton J.M."/>
            <person name="Hirt R.P."/>
            <person name="Silva J.C."/>
            <person name="Delcher A.L."/>
            <person name="Schatz M."/>
            <person name="Zhao Q."/>
            <person name="Wortman J.R."/>
            <person name="Bidwell S.L."/>
            <person name="Alsmark U.C.M."/>
            <person name="Besteiro S."/>
            <person name="Sicheritz-Ponten T."/>
            <person name="Noel C.J."/>
            <person name="Dacks J.B."/>
            <person name="Foster P.G."/>
            <person name="Simillion C."/>
            <person name="Van de Peer Y."/>
            <person name="Miranda-Saavedra D."/>
            <person name="Barton G.J."/>
            <person name="Westrop G.D."/>
            <person name="Mueller S."/>
            <person name="Dessi D."/>
            <person name="Fiori P.L."/>
            <person name="Ren Q."/>
            <person name="Paulsen I."/>
            <person name="Zhang H."/>
            <person name="Bastida-Corcuera F.D."/>
            <person name="Simoes-Barbosa A."/>
            <person name="Brown M.T."/>
            <person name="Hayes R.D."/>
            <person name="Mukherjee M."/>
            <person name="Okumura C.Y."/>
            <person name="Schneider R."/>
            <person name="Smith A.J."/>
            <person name="Vanacova S."/>
            <person name="Villalvazo M."/>
            <person name="Haas B.J."/>
            <person name="Pertea M."/>
            <person name="Feldblyum T.V."/>
            <person name="Utterback T.R."/>
            <person name="Shu C.L."/>
            <person name="Osoegawa K."/>
            <person name="de Jong P.J."/>
            <person name="Hrdy I."/>
            <person name="Horvathova L."/>
            <person name="Zubacova Z."/>
            <person name="Dolezal P."/>
            <person name="Malik S.B."/>
            <person name="Logsdon J.M. Jr."/>
            <person name="Henze K."/>
            <person name="Gupta A."/>
            <person name="Wang C.C."/>
            <person name="Dunne R.L."/>
            <person name="Upcroft J.A."/>
            <person name="Upcroft P."/>
            <person name="White O."/>
            <person name="Salzberg S.L."/>
            <person name="Tang P."/>
            <person name="Chiu C.-H."/>
            <person name="Lee Y.-S."/>
            <person name="Embley T.M."/>
            <person name="Coombs G.H."/>
            <person name="Mottram J.C."/>
            <person name="Tachezy J."/>
            <person name="Fraser-Liggett C.M."/>
            <person name="Johnson P.J."/>
        </authorList>
    </citation>
    <scope>NUCLEOTIDE SEQUENCE [LARGE SCALE GENOMIC DNA]</scope>
    <source>
        <strain evidence="2">G3</strain>
    </source>
</reference>
<dbReference type="Gene3D" id="1.25.10.10">
    <property type="entry name" value="Leucine-rich Repeat Variant"/>
    <property type="match status" value="1"/>
</dbReference>
<evidence type="ECO:0000256" key="1">
    <source>
        <dbReference type="SAM" id="MobiDB-lite"/>
    </source>
</evidence>
<dbReference type="InterPro" id="IPR016024">
    <property type="entry name" value="ARM-type_fold"/>
</dbReference>
<dbReference type="AlphaFoldDB" id="A2F608"/>
<dbReference type="InParanoid" id="A2F608"/>
<evidence type="ECO:0000313" key="2">
    <source>
        <dbReference type="EMBL" id="EAX99637.1"/>
    </source>
</evidence>